<protein>
    <recommendedName>
        <fullName evidence="10">Hedgehog acyltransferase like, a</fullName>
    </recommendedName>
</protein>
<evidence type="ECO:0000256" key="2">
    <source>
        <dbReference type="ARBA" id="ARBA00022692"/>
    </source>
</evidence>
<dbReference type="Pfam" id="PF03062">
    <property type="entry name" value="MBOAT"/>
    <property type="match status" value="1"/>
</dbReference>
<keyword evidence="5 7" id="KW-0472">Membrane</keyword>
<evidence type="ECO:0000313" key="9">
    <source>
        <dbReference type="Proteomes" id="UP000287033"/>
    </source>
</evidence>
<evidence type="ECO:0000313" key="8">
    <source>
        <dbReference type="EMBL" id="GCC38666.1"/>
    </source>
</evidence>
<name>A0A401T7L6_CHIPU</name>
<accession>A0A401T7L6</accession>
<evidence type="ECO:0000256" key="6">
    <source>
        <dbReference type="ARBA" id="ARBA00038268"/>
    </source>
</evidence>
<dbReference type="PANTHER" id="PTHR13285">
    <property type="entry name" value="ACYLTRANSFERASE"/>
    <property type="match status" value="1"/>
</dbReference>
<feature type="transmembrane region" description="Helical" evidence="7">
    <location>
        <begin position="362"/>
        <end position="380"/>
    </location>
</feature>
<feature type="non-terminal residue" evidence="8">
    <location>
        <position position="464"/>
    </location>
</feature>
<dbReference type="OrthoDB" id="420606at2759"/>
<dbReference type="OMA" id="HRAVMYM"/>
<proteinExistence type="inferred from homology"/>
<feature type="transmembrane region" description="Helical" evidence="7">
    <location>
        <begin position="212"/>
        <end position="230"/>
    </location>
</feature>
<evidence type="ECO:0000256" key="4">
    <source>
        <dbReference type="ARBA" id="ARBA00022989"/>
    </source>
</evidence>
<dbReference type="InterPro" id="IPR051085">
    <property type="entry name" value="MB_O-acyltransferase"/>
</dbReference>
<sequence>MGLKAALPKAELCLYALVLSLAILWAASWICEASAENMSRRSFKSSVKQGWAYIGRKMDVADFEWVMWFTKFRNYILFALSGHVLFGKAISMTVPQHRSLYFMAYGILAVLATMGVSYLMLILVHCILLYSIGLAKQKWLCFAAGLCSLATFKLEPMSSWQTGFVTGTFHLHDVLFYGGSGFTIMRCMSFALENAERKDGNYSILDLLVYNFYLPFFFFGPVMTFDQFHAQVNHSKLIRKENEMWNIRKYAIAHLTVIILVDIFFHYLYILTIPSDLKLVARLSDWALACLAYFNLVYDWIKAAVMFGVVGTVARLDYLDPPKPPKCITMLYVFAETHFDRGINDWLCKYVYDYLGEDHDNILKELLATICTFLITTLWLGPETVVYIWSVCNCFGLNFELWVQKFFQLEPFASIEANQISEAMSRRIRGVFGATNFWAIILYNILSLNSVDFALLVARRLFLT</sequence>
<comment type="subcellular location">
    <subcellularLocation>
        <location evidence="1">Endoplasmic reticulum membrane</location>
        <topology evidence="1">Multi-pass membrane protein</topology>
    </subcellularLocation>
</comment>
<keyword evidence="4 7" id="KW-1133">Transmembrane helix</keyword>
<reference evidence="8 9" key="1">
    <citation type="journal article" date="2018" name="Nat. Ecol. Evol.">
        <title>Shark genomes provide insights into elasmobranch evolution and the origin of vertebrates.</title>
        <authorList>
            <person name="Hara Y"/>
            <person name="Yamaguchi K"/>
            <person name="Onimaru K"/>
            <person name="Kadota M"/>
            <person name="Koyanagi M"/>
            <person name="Keeley SD"/>
            <person name="Tatsumi K"/>
            <person name="Tanaka K"/>
            <person name="Motone F"/>
            <person name="Kageyama Y"/>
            <person name="Nozu R"/>
            <person name="Adachi N"/>
            <person name="Nishimura O"/>
            <person name="Nakagawa R"/>
            <person name="Tanegashima C"/>
            <person name="Kiyatake I"/>
            <person name="Matsumoto R"/>
            <person name="Murakumo K"/>
            <person name="Nishida K"/>
            <person name="Terakita A"/>
            <person name="Kuratani S"/>
            <person name="Sato K"/>
            <person name="Hyodo S Kuraku.S."/>
        </authorList>
    </citation>
    <scope>NUCLEOTIDE SEQUENCE [LARGE SCALE GENOMIC DNA]</scope>
</reference>
<evidence type="ECO:0000256" key="5">
    <source>
        <dbReference type="ARBA" id="ARBA00023136"/>
    </source>
</evidence>
<dbReference type="PANTHER" id="PTHR13285:SF19">
    <property type="entry name" value="PROTEIN-CYSTEINE N-PALMITOYLTRANSFERASE HHAT-LIKE PROTEIN"/>
    <property type="match status" value="1"/>
</dbReference>
<evidence type="ECO:0000256" key="3">
    <source>
        <dbReference type="ARBA" id="ARBA00022824"/>
    </source>
</evidence>
<keyword evidence="9" id="KW-1185">Reference proteome</keyword>
<comment type="similarity">
    <text evidence="6">Belongs to the membrane-bound acyltransferase family. HHAT subfamily.</text>
</comment>
<dbReference type="STRING" id="137246.A0A401T7L6"/>
<evidence type="ECO:0000256" key="1">
    <source>
        <dbReference type="ARBA" id="ARBA00004477"/>
    </source>
</evidence>
<feature type="transmembrane region" description="Helical" evidence="7">
    <location>
        <begin position="72"/>
        <end position="90"/>
    </location>
</feature>
<dbReference type="Proteomes" id="UP000287033">
    <property type="component" value="Unassembled WGS sequence"/>
</dbReference>
<dbReference type="GO" id="GO:0005789">
    <property type="term" value="C:endoplasmic reticulum membrane"/>
    <property type="evidence" value="ECO:0007669"/>
    <property type="project" value="UniProtKB-SubCell"/>
</dbReference>
<comment type="caution">
    <text evidence="8">The sequence shown here is derived from an EMBL/GenBank/DDBJ whole genome shotgun (WGS) entry which is preliminary data.</text>
</comment>
<keyword evidence="2 7" id="KW-0812">Transmembrane</keyword>
<dbReference type="EMBL" id="BEZZ01001226">
    <property type="protein sequence ID" value="GCC38666.1"/>
    <property type="molecule type" value="Genomic_DNA"/>
</dbReference>
<gene>
    <name evidence="8" type="ORF">chiPu_0017181</name>
</gene>
<dbReference type="AlphaFoldDB" id="A0A401T7L6"/>
<dbReference type="InterPro" id="IPR004299">
    <property type="entry name" value="MBOAT_fam"/>
</dbReference>
<keyword evidence="3" id="KW-0256">Endoplasmic reticulum</keyword>
<feature type="transmembrane region" description="Helical" evidence="7">
    <location>
        <begin position="102"/>
        <end position="131"/>
    </location>
</feature>
<evidence type="ECO:0008006" key="10">
    <source>
        <dbReference type="Google" id="ProtNLM"/>
    </source>
</evidence>
<feature type="transmembrane region" description="Helical" evidence="7">
    <location>
        <begin position="12"/>
        <end position="30"/>
    </location>
</feature>
<feature type="transmembrane region" description="Helical" evidence="7">
    <location>
        <begin position="251"/>
        <end position="273"/>
    </location>
</feature>
<dbReference type="GO" id="GO:0016746">
    <property type="term" value="F:acyltransferase activity"/>
    <property type="evidence" value="ECO:0007669"/>
    <property type="project" value="TreeGrafter"/>
</dbReference>
<evidence type="ECO:0000256" key="7">
    <source>
        <dbReference type="SAM" id="Phobius"/>
    </source>
</evidence>
<organism evidence="8 9">
    <name type="scientific">Chiloscyllium punctatum</name>
    <name type="common">Brownbanded bambooshark</name>
    <name type="synonym">Hemiscyllium punctatum</name>
    <dbReference type="NCBI Taxonomy" id="137246"/>
    <lineage>
        <taxon>Eukaryota</taxon>
        <taxon>Metazoa</taxon>
        <taxon>Chordata</taxon>
        <taxon>Craniata</taxon>
        <taxon>Vertebrata</taxon>
        <taxon>Chondrichthyes</taxon>
        <taxon>Elasmobranchii</taxon>
        <taxon>Galeomorphii</taxon>
        <taxon>Galeoidea</taxon>
        <taxon>Orectolobiformes</taxon>
        <taxon>Hemiscylliidae</taxon>
        <taxon>Chiloscyllium</taxon>
    </lineage>
</organism>